<dbReference type="RefSeq" id="WP_261897874.1">
    <property type="nucleotide sequence ID" value="NZ_AP024896.1"/>
</dbReference>
<organism evidence="2 3">
    <name type="scientific">Vibrio porteresiae DSM 19223</name>
    <dbReference type="NCBI Taxonomy" id="1123496"/>
    <lineage>
        <taxon>Bacteria</taxon>
        <taxon>Pseudomonadati</taxon>
        <taxon>Pseudomonadota</taxon>
        <taxon>Gammaproteobacteria</taxon>
        <taxon>Vibrionales</taxon>
        <taxon>Vibrionaceae</taxon>
        <taxon>Vibrio</taxon>
    </lineage>
</organism>
<dbReference type="Proteomes" id="UP001304071">
    <property type="component" value="Chromosome 2"/>
</dbReference>
<reference evidence="2 3" key="1">
    <citation type="submission" date="2023-11" db="EMBL/GenBank/DDBJ databases">
        <title>Plant-associative lifestyle of Vibrio porteresiae and its evolutionary dynamics.</title>
        <authorList>
            <person name="Rameshkumar N."/>
            <person name="Kirti K."/>
        </authorList>
    </citation>
    <scope>NUCLEOTIDE SEQUENCE [LARGE SCALE GENOMIC DNA]</scope>
    <source>
        <strain evidence="2 3">MSSRF30</strain>
    </source>
</reference>
<evidence type="ECO:0000256" key="1">
    <source>
        <dbReference type="SAM" id="Phobius"/>
    </source>
</evidence>
<evidence type="ECO:0000313" key="2">
    <source>
        <dbReference type="EMBL" id="WPC75903.1"/>
    </source>
</evidence>
<feature type="transmembrane region" description="Helical" evidence="1">
    <location>
        <begin position="12"/>
        <end position="34"/>
    </location>
</feature>
<dbReference type="EMBL" id="CP138204">
    <property type="protein sequence ID" value="WPC75903.1"/>
    <property type="molecule type" value="Genomic_DNA"/>
</dbReference>
<keyword evidence="1" id="KW-0472">Membrane</keyword>
<proteinExistence type="predicted"/>
<sequence>MANIKSRRRNEKFLRILNGLGSILSLGVGSIIQLDLSSSQINQYPFLKYIVLQIKAYAPALLIVAVILLVVTYVLLKCSSSVAILKCLQAKLDVLRGWICCDLSGDFDDNHRVTLFQYKSTYFGLAFRKKYWACKYFPWSLTKTPWSGWLVPVARSGYTNQKGRSVFWAPDSGRNAEGVVGIAWAKGGDMVHFEKLPKITKQSSSQNRCKYCDCTKISPLLLDRYIETGTIPARSFLAFSLLVDAEPWGVVVVDSQSAQGIDVTQIDRVIENTCSLVPILLEEL</sequence>
<keyword evidence="1" id="KW-1133">Transmembrane helix</keyword>
<gene>
    <name evidence="2" type="ORF">R8Z52_23605</name>
</gene>
<feature type="transmembrane region" description="Helical" evidence="1">
    <location>
        <begin position="54"/>
        <end position="76"/>
    </location>
</feature>
<protein>
    <submittedName>
        <fullName evidence="2">Uncharacterized protein</fullName>
    </submittedName>
</protein>
<keyword evidence="3" id="KW-1185">Reference proteome</keyword>
<name>A0ABZ0QKF8_9VIBR</name>
<evidence type="ECO:0000313" key="3">
    <source>
        <dbReference type="Proteomes" id="UP001304071"/>
    </source>
</evidence>
<accession>A0ABZ0QKF8</accession>
<keyword evidence="1" id="KW-0812">Transmembrane</keyword>